<dbReference type="EMBL" id="CAJNJQ010001997">
    <property type="protein sequence ID" value="CAE7157702.1"/>
    <property type="molecule type" value="Genomic_DNA"/>
</dbReference>
<dbReference type="AlphaFoldDB" id="A0A8H3HY60"/>
<gene>
    <name evidence="2" type="ORF">RDB_LOCUS95618</name>
</gene>
<comment type="caution">
    <text evidence="2">The sequence shown here is derived from an EMBL/GenBank/DDBJ whole genome shotgun (WGS) entry which is preliminary data.</text>
</comment>
<feature type="region of interest" description="Disordered" evidence="1">
    <location>
        <begin position="345"/>
        <end position="364"/>
    </location>
</feature>
<accession>A0A8H3HY60</accession>
<evidence type="ECO:0000256" key="1">
    <source>
        <dbReference type="SAM" id="MobiDB-lite"/>
    </source>
</evidence>
<dbReference type="Proteomes" id="UP000663827">
    <property type="component" value="Unassembled WGS sequence"/>
</dbReference>
<organism evidence="2 3">
    <name type="scientific">Rhizoctonia solani</name>
    <dbReference type="NCBI Taxonomy" id="456999"/>
    <lineage>
        <taxon>Eukaryota</taxon>
        <taxon>Fungi</taxon>
        <taxon>Dikarya</taxon>
        <taxon>Basidiomycota</taxon>
        <taxon>Agaricomycotina</taxon>
        <taxon>Agaricomycetes</taxon>
        <taxon>Cantharellales</taxon>
        <taxon>Ceratobasidiaceae</taxon>
        <taxon>Rhizoctonia</taxon>
    </lineage>
</organism>
<name>A0A8H3HY60_9AGAM</name>
<protein>
    <submittedName>
        <fullName evidence="2">Uncharacterized protein</fullName>
    </submittedName>
</protein>
<proteinExistence type="predicted"/>
<evidence type="ECO:0000313" key="2">
    <source>
        <dbReference type="EMBL" id="CAE7157702.1"/>
    </source>
</evidence>
<reference evidence="2" key="1">
    <citation type="submission" date="2021-01" db="EMBL/GenBank/DDBJ databases">
        <authorList>
            <person name="Kaushik A."/>
        </authorList>
    </citation>
    <scope>NUCLEOTIDE SEQUENCE</scope>
    <source>
        <strain evidence="2">AG5</strain>
    </source>
</reference>
<evidence type="ECO:0000313" key="3">
    <source>
        <dbReference type="Proteomes" id="UP000663827"/>
    </source>
</evidence>
<sequence>MSLQKGGSLVGSINKIIGSSLGHSQEPHRISYPDGWRTGPTEEWYKKQPSTRFTQLQYRKERQKPWEHEYIVVELDNGTVCRFDRRGHAETFADALTTEGLDAEDTAHVIDKRDKHYSEILNGSDVVLRMHFPDGQDILSILSVCYGIQQVRETECYSLIRYNCYFFSWMIVVALARRTVDWALLGSDDQLWDELVNTTMAGLKSDPSKLDQLKASIRAMPGKKPNYASPPFPGLFYLHSILHTALLYTRSNIEQSLTELLLKSTVEKTMNEVAGISAKSAAEDAARSVASQAARDASFEALIELMWKTMLSDPDGAQLWEDRSRRTEECVRKAAAAAADAALTLLPPTPPATPPSTPSNGSESDIPLVRENWEDAWDSTWNQTWLAGQISTRPKDEPSTSRIALLAKAAWSKAWQDACLANEEYVPLVSQGVAKFVMSHLPETVIKIDKTAQGTVKRMIKSLTSSDASNGELQKFIQTRIEDFVGRVLRVLPKADVSSQVIEESMRRVWVVTTQLGIQSA</sequence>
<feature type="compositionally biased region" description="Pro residues" evidence="1">
    <location>
        <begin position="347"/>
        <end position="357"/>
    </location>
</feature>